<dbReference type="InterPro" id="IPR036226">
    <property type="entry name" value="LipOase_C_sf"/>
</dbReference>
<keyword evidence="3" id="KW-0444">Lipid biosynthesis</keyword>
<dbReference type="Pfam" id="PF00305">
    <property type="entry name" value="Lipoxygenase"/>
    <property type="match status" value="2"/>
</dbReference>
<evidence type="ECO:0000256" key="6">
    <source>
        <dbReference type="ARBA" id="ARBA00022832"/>
    </source>
</evidence>
<dbReference type="CDD" id="cd01751">
    <property type="entry name" value="PLAT_LH2"/>
    <property type="match status" value="1"/>
</dbReference>
<keyword evidence="4" id="KW-0479">Metal-binding</keyword>
<keyword evidence="7" id="KW-0223">Dioxygenase</keyword>
<evidence type="ECO:0000256" key="3">
    <source>
        <dbReference type="ARBA" id="ARBA00022516"/>
    </source>
</evidence>
<dbReference type="SMART" id="SM00308">
    <property type="entry name" value="LH2"/>
    <property type="match status" value="1"/>
</dbReference>
<feature type="domain" description="Lipoxygenase" evidence="13">
    <location>
        <begin position="133"/>
        <end position="696"/>
    </location>
</feature>
<dbReference type="GO" id="GO:0016702">
    <property type="term" value="F:oxidoreductase activity, acting on single donors with incorporation of molecular oxygen, incorporation of two atoms of oxygen"/>
    <property type="evidence" value="ECO:0007669"/>
    <property type="project" value="InterPro"/>
</dbReference>
<gene>
    <name evidence="14" type="ORF">GSCOC_T00013092001</name>
</gene>
<dbReference type="PROSITE" id="PS51393">
    <property type="entry name" value="LIPOXYGENASE_3"/>
    <property type="match status" value="1"/>
</dbReference>
<dbReference type="OrthoDB" id="407298at2759"/>
<dbReference type="PRINTS" id="PR00468">
    <property type="entry name" value="PLTLPOXGNASE"/>
</dbReference>
<dbReference type="GO" id="GO:0034440">
    <property type="term" value="P:lipid oxidation"/>
    <property type="evidence" value="ECO:0007669"/>
    <property type="project" value="InterPro"/>
</dbReference>
<dbReference type="Proteomes" id="UP000295252">
    <property type="component" value="Chromosome IV"/>
</dbReference>
<dbReference type="PROSITE" id="PS00081">
    <property type="entry name" value="LIPOXYGENASE_2"/>
    <property type="match status" value="1"/>
</dbReference>
<dbReference type="Pfam" id="PF01477">
    <property type="entry name" value="PLAT"/>
    <property type="match status" value="1"/>
</dbReference>
<dbReference type="InterPro" id="IPR027433">
    <property type="entry name" value="Lipoxygenase_dom_3"/>
</dbReference>
<evidence type="ECO:0000313" key="15">
    <source>
        <dbReference type="Proteomes" id="UP000295252"/>
    </source>
</evidence>
<dbReference type="Gene3D" id="4.10.372.10">
    <property type="entry name" value="Lipoxygenase-1, Domain 3"/>
    <property type="match status" value="1"/>
</dbReference>
<comment type="subunit">
    <text evidence="2">Monomer.</text>
</comment>
<dbReference type="InterPro" id="IPR001024">
    <property type="entry name" value="PLAT/LH2_dom"/>
</dbReference>
<dbReference type="InterPro" id="IPR001246">
    <property type="entry name" value="LipOase_plant"/>
</dbReference>
<evidence type="ECO:0008006" key="16">
    <source>
        <dbReference type="Google" id="ProtNLM"/>
    </source>
</evidence>
<dbReference type="SUPFAM" id="SSF49723">
    <property type="entry name" value="Lipase/lipooxygenase domain (PLAT/LH2 domain)"/>
    <property type="match status" value="1"/>
</dbReference>
<evidence type="ECO:0000256" key="1">
    <source>
        <dbReference type="ARBA" id="ARBA00009419"/>
    </source>
</evidence>
<dbReference type="InterPro" id="IPR013819">
    <property type="entry name" value="LipOase_C"/>
</dbReference>
<dbReference type="SUPFAM" id="SSF48484">
    <property type="entry name" value="Lipoxigenase"/>
    <property type="match status" value="1"/>
</dbReference>
<evidence type="ECO:0000256" key="9">
    <source>
        <dbReference type="ARBA" id="ARBA00023098"/>
    </source>
</evidence>
<dbReference type="Gene3D" id="4.10.375.10">
    <property type="entry name" value="Lipoxygenase-1, Domain 2"/>
    <property type="match status" value="1"/>
</dbReference>
<accession>A0A068VJ50</accession>
<dbReference type="STRING" id="49390.A0A068VJ50"/>
<dbReference type="PhylomeDB" id="A0A068VJ50"/>
<organism evidence="14 15">
    <name type="scientific">Coffea canephora</name>
    <name type="common">Robusta coffee</name>
    <dbReference type="NCBI Taxonomy" id="49390"/>
    <lineage>
        <taxon>Eukaryota</taxon>
        <taxon>Viridiplantae</taxon>
        <taxon>Streptophyta</taxon>
        <taxon>Embryophyta</taxon>
        <taxon>Tracheophyta</taxon>
        <taxon>Spermatophyta</taxon>
        <taxon>Magnoliopsida</taxon>
        <taxon>eudicotyledons</taxon>
        <taxon>Gunneridae</taxon>
        <taxon>Pentapetalae</taxon>
        <taxon>asterids</taxon>
        <taxon>lamiids</taxon>
        <taxon>Gentianales</taxon>
        <taxon>Rubiaceae</taxon>
        <taxon>Ixoroideae</taxon>
        <taxon>Gardenieae complex</taxon>
        <taxon>Bertiereae - Coffeeae clade</taxon>
        <taxon>Coffeeae</taxon>
        <taxon>Coffea</taxon>
    </lineage>
</organism>
<evidence type="ECO:0000256" key="2">
    <source>
        <dbReference type="ARBA" id="ARBA00011245"/>
    </source>
</evidence>
<dbReference type="InterPro" id="IPR020834">
    <property type="entry name" value="LipOase_CS"/>
</dbReference>
<dbReference type="FunFam" id="4.10.375.10:FF:000001">
    <property type="entry name" value="Lipoxygenase"/>
    <property type="match status" value="1"/>
</dbReference>
<dbReference type="Gene3D" id="2.60.60.20">
    <property type="entry name" value="PLAT/LH2 domain"/>
    <property type="match status" value="1"/>
</dbReference>
<evidence type="ECO:0000256" key="11">
    <source>
        <dbReference type="PROSITE-ProRule" id="PRU00152"/>
    </source>
</evidence>
<dbReference type="InterPro" id="IPR000907">
    <property type="entry name" value="LipOase"/>
</dbReference>
<dbReference type="PANTHER" id="PTHR11771">
    <property type="entry name" value="LIPOXYGENASE"/>
    <property type="match status" value="1"/>
</dbReference>
<evidence type="ECO:0000256" key="5">
    <source>
        <dbReference type="ARBA" id="ARBA00022767"/>
    </source>
</evidence>
<dbReference type="PROSITE" id="PS50095">
    <property type="entry name" value="PLAT"/>
    <property type="match status" value="1"/>
</dbReference>
<keyword evidence="10" id="KW-0275">Fatty acid biosynthesis</keyword>
<evidence type="ECO:0000259" key="13">
    <source>
        <dbReference type="PROSITE" id="PS51393"/>
    </source>
</evidence>
<dbReference type="AlphaFoldDB" id="A0A068VJ50"/>
<keyword evidence="5" id="KW-0925">Oxylipin biosynthesis</keyword>
<proteinExistence type="inferred from homology"/>
<dbReference type="Gene3D" id="1.20.245.10">
    <property type="entry name" value="Lipoxygenase-1, Domain 5"/>
    <property type="match status" value="1"/>
</dbReference>
<evidence type="ECO:0000259" key="12">
    <source>
        <dbReference type="PROSITE" id="PS50095"/>
    </source>
</evidence>
<dbReference type="GO" id="GO:0046872">
    <property type="term" value="F:metal ion binding"/>
    <property type="evidence" value="ECO:0007669"/>
    <property type="project" value="UniProtKB-KW"/>
</dbReference>
<evidence type="ECO:0000313" key="14">
    <source>
        <dbReference type="EMBL" id="CDP20619.1"/>
    </source>
</evidence>
<keyword evidence="15" id="KW-1185">Reference proteome</keyword>
<dbReference type="InterPro" id="IPR042057">
    <property type="entry name" value="Lipoxy_PLAT/LH2"/>
</dbReference>
<dbReference type="OMA" id="VYAMEMS"/>
<evidence type="ECO:0000256" key="4">
    <source>
        <dbReference type="ARBA" id="ARBA00022723"/>
    </source>
</evidence>
<evidence type="ECO:0000256" key="10">
    <source>
        <dbReference type="ARBA" id="ARBA00023160"/>
    </source>
</evidence>
<dbReference type="EMBL" id="HG740519">
    <property type="protein sequence ID" value="CDP20619.1"/>
    <property type="molecule type" value="Genomic_DNA"/>
</dbReference>
<feature type="domain" description="PLAT" evidence="12">
    <location>
        <begin position="9"/>
        <end position="130"/>
    </location>
</feature>
<keyword evidence="9" id="KW-0443">Lipid metabolism</keyword>
<dbReference type="InterPro" id="IPR036392">
    <property type="entry name" value="PLAT/LH2_dom_sf"/>
</dbReference>
<keyword evidence="8" id="KW-0560">Oxidoreductase</keyword>
<dbReference type="InParanoid" id="A0A068VJ50"/>
<dbReference type="Gramene" id="CDP20619">
    <property type="protein sequence ID" value="CDP20619"/>
    <property type="gene ID" value="GSCOC_T00013092001"/>
</dbReference>
<comment type="similarity">
    <text evidence="1">Belongs to the lipoxygenase family.</text>
</comment>
<evidence type="ECO:0000256" key="8">
    <source>
        <dbReference type="ARBA" id="ARBA00023002"/>
    </source>
</evidence>
<dbReference type="GO" id="GO:0031408">
    <property type="term" value="P:oxylipin biosynthetic process"/>
    <property type="evidence" value="ECO:0007669"/>
    <property type="project" value="UniProtKB-KW"/>
</dbReference>
<reference evidence="15" key="1">
    <citation type="journal article" date="2014" name="Science">
        <title>The coffee genome provides insight into the convergent evolution of caffeine biosynthesis.</title>
        <authorList>
            <person name="Denoeud F."/>
            <person name="Carretero-Paulet L."/>
            <person name="Dereeper A."/>
            <person name="Droc G."/>
            <person name="Guyot R."/>
            <person name="Pietrella M."/>
            <person name="Zheng C."/>
            <person name="Alberti A."/>
            <person name="Anthony F."/>
            <person name="Aprea G."/>
            <person name="Aury J.M."/>
            <person name="Bento P."/>
            <person name="Bernard M."/>
            <person name="Bocs S."/>
            <person name="Campa C."/>
            <person name="Cenci A."/>
            <person name="Combes M.C."/>
            <person name="Crouzillat D."/>
            <person name="Da Silva C."/>
            <person name="Daddiego L."/>
            <person name="De Bellis F."/>
            <person name="Dussert S."/>
            <person name="Garsmeur O."/>
            <person name="Gayraud T."/>
            <person name="Guignon V."/>
            <person name="Jahn K."/>
            <person name="Jamilloux V."/>
            <person name="Joet T."/>
            <person name="Labadie K."/>
            <person name="Lan T."/>
            <person name="Leclercq J."/>
            <person name="Lepelley M."/>
            <person name="Leroy T."/>
            <person name="Li L.T."/>
            <person name="Librado P."/>
            <person name="Lopez L."/>
            <person name="Munoz A."/>
            <person name="Noel B."/>
            <person name="Pallavicini A."/>
            <person name="Perrotta G."/>
            <person name="Poncet V."/>
            <person name="Pot D."/>
            <person name="Priyono X."/>
            <person name="Rigoreau M."/>
            <person name="Rouard M."/>
            <person name="Rozas J."/>
            <person name="Tranchant-Dubreuil C."/>
            <person name="VanBuren R."/>
            <person name="Zhang Q."/>
            <person name="Andrade A.C."/>
            <person name="Argout X."/>
            <person name="Bertrand B."/>
            <person name="de Kochko A."/>
            <person name="Graziosi G."/>
            <person name="Henry R.J."/>
            <person name="Jayarama X."/>
            <person name="Ming R."/>
            <person name="Nagai C."/>
            <person name="Rounsley S."/>
            <person name="Sankoff D."/>
            <person name="Giuliano G."/>
            <person name="Albert V.A."/>
            <person name="Wincker P."/>
            <person name="Lashermes P."/>
        </authorList>
    </citation>
    <scope>NUCLEOTIDE SEQUENCE [LARGE SCALE GENOMIC DNA]</scope>
    <source>
        <strain evidence="15">cv. DH200-94</strain>
    </source>
</reference>
<comment type="caution">
    <text evidence="11">Lacks conserved residue(s) required for the propagation of feature annotation.</text>
</comment>
<keyword evidence="6" id="KW-0276">Fatty acid metabolism</keyword>
<protein>
    <recommendedName>
        <fullName evidence="16">Lipoxygenase</fullName>
    </recommendedName>
</protein>
<sequence>MKKHVLDFNDFSAAVVDLLYEFLGKKVSLQLVSSVKADHSGKLGTPAYLENWITTFSSVKAGESALSVTFDWDEDNGVPGAFIIKNFHQYEFYLKTLTLENVPGHDSIHFVCNSCVYPANKYKTDRIFFSNQAYLPNNTSEPLKFCREAELANLRGDGTGELKEWDRIYDYACYNDLGDPDRKDASYVSPILGGSVVYPYPRRGRTGRPSTKTDPNSESRLPLLESLNIYVPRDERFGHLKMSDFLAYELKSISQFLLSKYGNKSDSNSMEFDSFEDVQKIYEGGIKIPKSLTEGISLEFLKQVLPTDGEGLLKYPLLKIIEGNKSAWRTDEEFAREMLAGLNAGIIRGLHVFPPSSKLDPKVYGNQSSTITRKHTENKLEGMTIQDWFLLHTHAVIGPIVIATNRQLSVLHPVYKLLHPHFRDTMNINAISRQILTNAKGIVESTLFPSVYAMEMSSLQYRDWVFPEQALLADLIKRQFSPYGLRLIIHDYPYAVDGLKIWSAIKTWVTDYCSFYYKADQMIQQDTELQAWWKEFREKGHADKKDEKWWPQMKTITQLINSCTIIIWLASALHAATNFGQWPYAGYQPNRPTTSPRFMPEPGTEEYEELKSNPDKAFLKTITSQPQTLLGLSTIEILSRHTTDEVYLGQRENPEWTKNSEPLEAFKRFGKTPSGIEDQIQLTYHTPCFSLRVKVE</sequence>
<dbReference type="GO" id="GO:0006633">
    <property type="term" value="P:fatty acid biosynthetic process"/>
    <property type="evidence" value="ECO:0007669"/>
    <property type="project" value="UniProtKB-KW"/>
</dbReference>
<evidence type="ECO:0000256" key="7">
    <source>
        <dbReference type="ARBA" id="ARBA00022964"/>
    </source>
</evidence>
<name>A0A068VJ50_COFCA</name>